<keyword evidence="5" id="KW-0934">Plastid</keyword>
<dbReference type="GO" id="GO:1990904">
    <property type="term" value="C:ribonucleoprotein complex"/>
    <property type="evidence" value="ECO:0007669"/>
    <property type="project" value="UniProtKB-KW"/>
</dbReference>
<dbReference type="GeneID" id="38279620"/>
<proteinExistence type="inferred from homology"/>
<dbReference type="EMBL" id="MH591112">
    <property type="protein sequence ID" value="AYC65671.1"/>
    <property type="molecule type" value="Genomic_DNA"/>
</dbReference>
<dbReference type="SUPFAM" id="SSF47973">
    <property type="entry name" value="Ribosomal protein S7"/>
    <property type="match status" value="1"/>
</dbReference>
<dbReference type="RefSeq" id="YP_009519662.1">
    <property type="nucleotide sequence ID" value="NC_039528.1"/>
</dbReference>
<evidence type="ECO:0000256" key="2">
    <source>
        <dbReference type="ARBA" id="ARBA00022980"/>
    </source>
</evidence>
<evidence type="ECO:0000256" key="1">
    <source>
        <dbReference type="ARBA" id="ARBA00007151"/>
    </source>
</evidence>
<sequence>MARTKRKKKKKNSDASLVLLNQRLLRHGKKKLAYRILQKSLINIQNQTQQDPFLIIEKAIRNTTPSVEIQTRRIGGAVYPIPVELGLDRGIPRGIGWILNSAKKRSGNTFDANLANEFIDASKKIGNAFHKKEEVHKIADANARFVKKGSNF</sequence>
<dbReference type="PIRSF" id="PIRSF002122">
    <property type="entry name" value="RPS7p_RPS7a_RPS5e_RPS7o"/>
    <property type="match status" value="1"/>
</dbReference>
<dbReference type="PANTHER" id="PTHR11205">
    <property type="entry name" value="RIBOSOMAL PROTEIN S7"/>
    <property type="match status" value="1"/>
</dbReference>
<reference evidence="5" key="2">
    <citation type="journal article" date="2019" name="Mol. Phylogenet. Evol.">
        <title>Reassessment of the classification of bryopsidales (chlorophyta) based on chloroplast phylogenomic analyses.</title>
        <authorList>
            <person name="Cremen M.C."/>
            <person name="Leliaert F."/>
            <person name="West J."/>
            <person name="Lam D.W."/>
            <person name="Shimada S."/>
            <person name="Lopez-Bautista J.M."/>
            <person name="Verbruggen H."/>
        </authorList>
    </citation>
    <scope>NUCLEOTIDE SEQUENCE</scope>
</reference>
<accession>A0A386B1T4</accession>
<keyword evidence="2 5" id="KW-0689">Ribosomal protein</keyword>
<reference evidence="5" key="1">
    <citation type="submission" date="2018-07" db="EMBL/GenBank/DDBJ databases">
        <authorList>
            <person name="Quirk P.G."/>
            <person name="Krulwich T.A."/>
        </authorList>
    </citation>
    <scope>NUCLEOTIDE SEQUENCE</scope>
</reference>
<organism evidence="5">
    <name type="scientific">Udotea flabellum</name>
    <dbReference type="NCBI Taxonomy" id="170437"/>
    <lineage>
        <taxon>Eukaryota</taxon>
        <taxon>Viridiplantae</taxon>
        <taxon>Chlorophyta</taxon>
        <taxon>core chlorophytes</taxon>
        <taxon>Ulvophyceae</taxon>
        <taxon>TCBD clade</taxon>
        <taxon>Bryopsidales</taxon>
        <taxon>Halimedineae</taxon>
        <taxon>Halimedaceae</taxon>
        <taxon>Udoteae</taxon>
        <taxon>Udotea</taxon>
    </lineage>
</organism>
<protein>
    <submittedName>
        <fullName evidence="5">Ribosomal protein S7</fullName>
    </submittedName>
</protein>
<keyword evidence="5" id="KW-0150">Chloroplast</keyword>
<dbReference type="InterPro" id="IPR036823">
    <property type="entry name" value="Ribosomal_uS7_dom_sf"/>
</dbReference>
<dbReference type="InterPro" id="IPR000235">
    <property type="entry name" value="Ribosomal_uS7"/>
</dbReference>
<dbReference type="AlphaFoldDB" id="A0A386B1T4"/>
<comment type="similarity">
    <text evidence="1">Belongs to the universal ribosomal protein uS7 family.</text>
</comment>
<gene>
    <name evidence="5" type="primary">rps7</name>
</gene>
<evidence type="ECO:0000313" key="5">
    <source>
        <dbReference type="EMBL" id="AYC65671.1"/>
    </source>
</evidence>
<dbReference type="GO" id="GO:0006412">
    <property type="term" value="P:translation"/>
    <property type="evidence" value="ECO:0007669"/>
    <property type="project" value="InterPro"/>
</dbReference>
<dbReference type="InterPro" id="IPR023798">
    <property type="entry name" value="Ribosomal_uS7_dom"/>
</dbReference>
<feature type="domain" description="Small ribosomal subunit protein uS7" evidence="4">
    <location>
        <begin position="13"/>
        <end position="142"/>
    </location>
</feature>
<dbReference type="Pfam" id="PF00177">
    <property type="entry name" value="Ribosomal_S7"/>
    <property type="match status" value="1"/>
</dbReference>
<evidence type="ECO:0000256" key="3">
    <source>
        <dbReference type="ARBA" id="ARBA00023274"/>
    </source>
</evidence>
<keyword evidence="3" id="KW-0687">Ribonucleoprotein</keyword>
<geneLocation type="chloroplast" evidence="5"/>
<dbReference type="GO" id="GO:0005840">
    <property type="term" value="C:ribosome"/>
    <property type="evidence" value="ECO:0007669"/>
    <property type="project" value="UniProtKB-KW"/>
</dbReference>
<evidence type="ECO:0000259" key="4">
    <source>
        <dbReference type="Pfam" id="PF00177"/>
    </source>
</evidence>
<dbReference type="Gene3D" id="1.10.455.10">
    <property type="entry name" value="Ribosomal protein S7 domain"/>
    <property type="match status" value="1"/>
</dbReference>
<name>A0A386B1T4_9CHLO</name>